<dbReference type="InterPro" id="IPR001672">
    <property type="entry name" value="G6P_Isomerase"/>
</dbReference>
<protein>
    <recommendedName>
        <fullName evidence="8">Glucose-6-phosphate isomerase</fullName>
        <shortName evidence="8">GPI</shortName>
        <ecNumber evidence="8">5.3.1.9</ecNumber>
    </recommendedName>
    <alternativeName>
        <fullName evidence="8">Phosphoglucose isomerase</fullName>
        <shortName evidence="8">PGI</shortName>
    </alternativeName>
    <alternativeName>
        <fullName evidence="8">Phosphohexose isomerase</fullName>
        <shortName evidence="8">PHI</shortName>
    </alternativeName>
</protein>
<comment type="pathway">
    <text evidence="8">Carbohydrate biosynthesis; gluconeogenesis.</text>
</comment>
<feature type="active site" description="Proton donor" evidence="8">
    <location>
        <position position="333"/>
    </location>
</feature>
<comment type="caution">
    <text evidence="8">Lacks conserved residue(s) required for the propagation of feature annotation.</text>
</comment>
<evidence type="ECO:0000256" key="8">
    <source>
        <dbReference type="HAMAP-Rule" id="MF_00473"/>
    </source>
</evidence>
<proteinExistence type="inferred from homology"/>
<dbReference type="InterPro" id="IPR035476">
    <property type="entry name" value="SIS_PGI_1"/>
</dbReference>
<evidence type="ECO:0000256" key="6">
    <source>
        <dbReference type="ARBA" id="ARBA00023235"/>
    </source>
</evidence>
<dbReference type="SUPFAM" id="SSF53697">
    <property type="entry name" value="SIS domain"/>
    <property type="match status" value="1"/>
</dbReference>
<dbReference type="GO" id="GO:0006096">
    <property type="term" value="P:glycolytic process"/>
    <property type="evidence" value="ECO:0007669"/>
    <property type="project" value="UniProtKB-UniRule"/>
</dbReference>
<evidence type="ECO:0000256" key="1">
    <source>
        <dbReference type="ARBA" id="ARBA00004926"/>
    </source>
</evidence>
<dbReference type="InterPro" id="IPR018189">
    <property type="entry name" value="Phosphoglucose_isomerase_CS"/>
</dbReference>
<evidence type="ECO:0000256" key="7">
    <source>
        <dbReference type="ARBA" id="ARBA00029321"/>
    </source>
</evidence>
<dbReference type="GO" id="GO:0006094">
    <property type="term" value="P:gluconeogenesis"/>
    <property type="evidence" value="ECO:0007669"/>
    <property type="project" value="UniProtKB-UniRule"/>
</dbReference>
<dbReference type="GO" id="GO:0048029">
    <property type="term" value="F:monosaccharide binding"/>
    <property type="evidence" value="ECO:0007669"/>
    <property type="project" value="TreeGrafter"/>
</dbReference>
<dbReference type="UniPathway" id="UPA00138"/>
<dbReference type="CDD" id="cd05015">
    <property type="entry name" value="SIS_PGI_1"/>
    <property type="match status" value="1"/>
</dbReference>
<dbReference type="EMBL" id="AP017312">
    <property type="protein sequence ID" value="BAU26500.1"/>
    <property type="molecule type" value="Genomic_DNA"/>
</dbReference>
<dbReference type="Pfam" id="PF00342">
    <property type="entry name" value="PGI"/>
    <property type="match status" value="1"/>
</dbReference>
<keyword evidence="6 8" id="KW-0413">Isomerase</keyword>
<dbReference type="FunFam" id="3.40.50.10490:FF:000015">
    <property type="entry name" value="Glucose-6-phosphate isomerase"/>
    <property type="match status" value="1"/>
</dbReference>
<comment type="function">
    <text evidence="8">Catalyzes the reversible isomerization of glucose-6-phosphate to fructose-6-phosphate.</text>
</comment>
<dbReference type="Gene3D" id="3.40.50.10490">
    <property type="entry name" value="Glucose-6-phosphate isomerase like protein, domain 1"/>
    <property type="match status" value="3"/>
</dbReference>
<dbReference type="UniPathway" id="UPA00109">
    <property type="reaction ID" value="UER00181"/>
</dbReference>
<dbReference type="PROSITE" id="PS00765">
    <property type="entry name" value="P_GLUCOSE_ISOMERASE_1"/>
    <property type="match status" value="1"/>
</dbReference>
<dbReference type="FunFam" id="3.40.50.10490:FF:000016">
    <property type="entry name" value="Glucose-6-phosphate isomerase"/>
    <property type="match status" value="1"/>
</dbReference>
<dbReference type="PROSITE" id="PS00174">
    <property type="entry name" value="P_GLUCOSE_ISOMERASE_2"/>
    <property type="match status" value="1"/>
</dbReference>
<dbReference type="HAMAP" id="MF_00473">
    <property type="entry name" value="G6P_isomerase"/>
    <property type="match status" value="1"/>
</dbReference>
<reference evidence="10 11" key="1">
    <citation type="submission" date="2015-12" db="EMBL/GenBank/DDBJ databases">
        <title>Genome sequence of Aneurinibacillus soli.</title>
        <authorList>
            <person name="Lee J.S."/>
            <person name="Lee K.C."/>
            <person name="Kim K.K."/>
            <person name="Lee B.W."/>
        </authorList>
    </citation>
    <scope>NUCLEOTIDE SEQUENCE [LARGE SCALE GENOMIC DNA]</scope>
    <source>
        <strain evidence="10 11">CB4</strain>
    </source>
</reference>
<comment type="similarity">
    <text evidence="2 8 9">Belongs to the GPI family.</text>
</comment>
<name>A0A0U4NBU0_9BACL</name>
<keyword evidence="4 8" id="KW-0963">Cytoplasm</keyword>
<evidence type="ECO:0000256" key="4">
    <source>
        <dbReference type="ARBA" id="ARBA00022490"/>
    </source>
</evidence>
<dbReference type="PANTHER" id="PTHR11469:SF1">
    <property type="entry name" value="GLUCOSE-6-PHOSPHATE ISOMERASE"/>
    <property type="match status" value="1"/>
</dbReference>
<dbReference type="PRINTS" id="PR00662">
    <property type="entry name" value="G6PISOMERASE"/>
</dbReference>
<dbReference type="InterPro" id="IPR046348">
    <property type="entry name" value="SIS_dom_sf"/>
</dbReference>
<dbReference type="AlphaFoldDB" id="A0A0U4NBU0"/>
<evidence type="ECO:0000313" key="10">
    <source>
        <dbReference type="EMBL" id="BAU26500.1"/>
    </source>
</evidence>
<dbReference type="CDD" id="cd05016">
    <property type="entry name" value="SIS_PGI_2"/>
    <property type="match status" value="1"/>
</dbReference>
<evidence type="ECO:0000256" key="5">
    <source>
        <dbReference type="ARBA" id="ARBA00023152"/>
    </source>
</evidence>
<dbReference type="GO" id="GO:0051156">
    <property type="term" value="P:glucose 6-phosphate metabolic process"/>
    <property type="evidence" value="ECO:0007669"/>
    <property type="project" value="TreeGrafter"/>
</dbReference>
<dbReference type="EC" id="5.3.1.9" evidence="8"/>
<dbReference type="GO" id="GO:0004347">
    <property type="term" value="F:glucose-6-phosphate isomerase activity"/>
    <property type="evidence" value="ECO:0007669"/>
    <property type="project" value="UniProtKB-UniRule"/>
</dbReference>
<feature type="active site" evidence="8">
    <location>
        <position position="468"/>
    </location>
</feature>
<dbReference type="KEGG" id="asoc:CB4_00627"/>
<sequence length="484" mass="54733">MGNYIPPSSSSLGSYAILAIFQSHHQNAKVDIEWFSSRREEELNKKITFDYSGATPFFSQHELDFLLPQIKQAHEMIHKRTGPGSEYLDWVEWPLTYDREEYERIKQISTIIREQADVLLIIGVGGSYLGARAAIEMLCPAFYNQLPRAKRNGPEIYFIGHHLHSDYIAQLLEIMQDKNVYVNVISKSGTTLEPALSFRLLRDFLEKKYGREGARTRIIATTDRKKGALKQLADLEGYETLTVPDGIGGRYSVLTSVGLLPMAVTGIQIDEVMRGAADGVELYREAELADNSAYQYAALRQLLYRKGKTIELLASYTPSLQYVAEWWKQLFGESEGKDGKGMFPASIQFTTELHSIGQYVQEGHRHLIETTLWIEESAVQVTIPSLEDNLDNLHYLSGTTFHEINEKACKATIQAHVAGGVPNLKVSIPEASPYYFGQMVYFFQKACAISGYMLGVNPFDQPGVEVYKEEMRNLLNQNQTIITR</sequence>
<dbReference type="PROSITE" id="PS51463">
    <property type="entry name" value="P_GLUCOSE_ISOMERASE_3"/>
    <property type="match status" value="1"/>
</dbReference>
<dbReference type="NCBIfam" id="NF010697">
    <property type="entry name" value="PRK14097.1"/>
    <property type="match status" value="1"/>
</dbReference>
<accession>A0A0U4NBU0</accession>
<gene>
    <name evidence="10" type="primary">pgiB</name>
    <name evidence="8" type="synonym">pgi</name>
    <name evidence="10" type="ORF">CB4_00627</name>
</gene>
<evidence type="ECO:0000256" key="2">
    <source>
        <dbReference type="ARBA" id="ARBA00006604"/>
    </source>
</evidence>
<dbReference type="Proteomes" id="UP000217696">
    <property type="component" value="Chromosome"/>
</dbReference>
<keyword evidence="11" id="KW-1185">Reference proteome</keyword>
<evidence type="ECO:0000256" key="9">
    <source>
        <dbReference type="RuleBase" id="RU000612"/>
    </source>
</evidence>
<comment type="pathway">
    <text evidence="1 8 9">Carbohydrate degradation; glycolysis; D-glyceraldehyde 3-phosphate and glycerone phosphate from D-glucose: step 2/4.</text>
</comment>
<evidence type="ECO:0000256" key="3">
    <source>
        <dbReference type="ARBA" id="ARBA00022432"/>
    </source>
</evidence>
<keyword evidence="3 8" id="KW-0312">Gluconeogenesis</keyword>
<dbReference type="GO" id="GO:0005829">
    <property type="term" value="C:cytosol"/>
    <property type="evidence" value="ECO:0007669"/>
    <property type="project" value="TreeGrafter"/>
</dbReference>
<dbReference type="PANTHER" id="PTHR11469">
    <property type="entry name" value="GLUCOSE-6-PHOSPHATE ISOMERASE"/>
    <property type="match status" value="1"/>
</dbReference>
<dbReference type="GO" id="GO:0097367">
    <property type="term" value="F:carbohydrate derivative binding"/>
    <property type="evidence" value="ECO:0007669"/>
    <property type="project" value="InterPro"/>
</dbReference>
<dbReference type="InterPro" id="IPR035482">
    <property type="entry name" value="SIS_PGI_2"/>
</dbReference>
<evidence type="ECO:0000313" key="11">
    <source>
        <dbReference type="Proteomes" id="UP000217696"/>
    </source>
</evidence>
<comment type="subcellular location">
    <subcellularLocation>
        <location evidence="8">Cytoplasm</location>
    </subcellularLocation>
</comment>
<organism evidence="10 11">
    <name type="scientific">Aneurinibacillus soli</name>
    <dbReference type="NCBI Taxonomy" id="1500254"/>
    <lineage>
        <taxon>Bacteria</taxon>
        <taxon>Bacillati</taxon>
        <taxon>Bacillota</taxon>
        <taxon>Bacilli</taxon>
        <taxon>Bacillales</taxon>
        <taxon>Paenibacillaceae</taxon>
        <taxon>Aneurinibacillus group</taxon>
        <taxon>Aneurinibacillus</taxon>
    </lineage>
</organism>
<comment type="catalytic activity">
    <reaction evidence="7 8 9">
        <text>alpha-D-glucose 6-phosphate = beta-D-fructose 6-phosphate</text>
        <dbReference type="Rhea" id="RHEA:11816"/>
        <dbReference type="ChEBI" id="CHEBI:57634"/>
        <dbReference type="ChEBI" id="CHEBI:58225"/>
        <dbReference type="EC" id="5.3.1.9"/>
    </reaction>
</comment>
<keyword evidence="5 8" id="KW-0324">Glycolysis</keyword>